<keyword evidence="4 6" id="KW-0573">Peptidoglycan synthesis</keyword>
<dbReference type="InterPro" id="IPR038063">
    <property type="entry name" value="Transpep_catalytic_dom"/>
</dbReference>
<dbReference type="RefSeq" id="WP_152752537.1">
    <property type="nucleotide sequence ID" value="NZ_JAHLDQ010000001.1"/>
</dbReference>
<dbReference type="Gene3D" id="1.10.101.10">
    <property type="entry name" value="PGBD-like superfamily/PGBD"/>
    <property type="match status" value="1"/>
</dbReference>
<dbReference type="UniPathway" id="UPA00219"/>
<dbReference type="GO" id="GO:0008360">
    <property type="term" value="P:regulation of cell shape"/>
    <property type="evidence" value="ECO:0007669"/>
    <property type="project" value="UniProtKB-UniRule"/>
</dbReference>
<evidence type="ECO:0000313" key="9">
    <source>
        <dbReference type="Proteomes" id="UP000342249"/>
    </source>
</evidence>
<evidence type="ECO:0000256" key="5">
    <source>
        <dbReference type="ARBA" id="ARBA00023316"/>
    </source>
</evidence>
<feature type="active site" description="Proton donor/acceptor" evidence="6">
    <location>
        <position position="248"/>
    </location>
</feature>
<dbReference type="GO" id="GO:0016740">
    <property type="term" value="F:transferase activity"/>
    <property type="evidence" value="ECO:0007669"/>
    <property type="project" value="UniProtKB-KW"/>
</dbReference>
<evidence type="ECO:0000313" key="8">
    <source>
        <dbReference type="EMBL" id="MPQ62904.1"/>
    </source>
</evidence>
<dbReference type="InterPro" id="IPR036366">
    <property type="entry name" value="PGBDSf"/>
</dbReference>
<protein>
    <submittedName>
        <fullName evidence="8">Murein L,D-transpeptidase</fullName>
    </submittedName>
</protein>
<keyword evidence="5 6" id="KW-0961">Cell wall biogenesis/degradation</keyword>
<dbReference type="InterPro" id="IPR036365">
    <property type="entry name" value="PGBD-like_sf"/>
</dbReference>
<comment type="caution">
    <text evidence="8">The sequence shown here is derived from an EMBL/GenBank/DDBJ whole genome shotgun (WGS) entry which is preliminary data.</text>
</comment>
<dbReference type="PANTHER" id="PTHR30582">
    <property type="entry name" value="L,D-TRANSPEPTIDASE"/>
    <property type="match status" value="1"/>
</dbReference>
<dbReference type="InterPro" id="IPR050979">
    <property type="entry name" value="LD-transpeptidase"/>
</dbReference>
<dbReference type="Pfam" id="PF03734">
    <property type="entry name" value="YkuD"/>
    <property type="match status" value="1"/>
</dbReference>
<dbReference type="PROSITE" id="PS52029">
    <property type="entry name" value="LD_TPASE"/>
    <property type="match status" value="1"/>
</dbReference>
<dbReference type="AlphaFoldDB" id="A0A5N7J2E4"/>
<dbReference type="EMBL" id="SPSF01000032">
    <property type="protein sequence ID" value="MPQ62904.1"/>
    <property type="molecule type" value="Genomic_DNA"/>
</dbReference>
<keyword evidence="2" id="KW-0808">Transferase</keyword>
<accession>A0A5N7J2E4</accession>
<dbReference type="GO" id="GO:0071972">
    <property type="term" value="F:peptidoglycan L,D-transpeptidase activity"/>
    <property type="evidence" value="ECO:0007669"/>
    <property type="project" value="TreeGrafter"/>
</dbReference>
<comment type="pathway">
    <text evidence="1 6">Cell wall biogenesis; peptidoglycan biosynthesis.</text>
</comment>
<dbReference type="GO" id="GO:0005576">
    <property type="term" value="C:extracellular region"/>
    <property type="evidence" value="ECO:0007669"/>
    <property type="project" value="TreeGrafter"/>
</dbReference>
<evidence type="ECO:0000256" key="6">
    <source>
        <dbReference type="PROSITE-ProRule" id="PRU01373"/>
    </source>
</evidence>
<evidence type="ECO:0000256" key="1">
    <source>
        <dbReference type="ARBA" id="ARBA00004752"/>
    </source>
</evidence>
<feature type="active site" description="Nucleophile" evidence="6">
    <location>
        <position position="271"/>
    </location>
</feature>
<dbReference type="GO" id="GO:0071555">
    <property type="term" value="P:cell wall organization"/>
    <property type="evidence" value="ECO:0007669"/>
    <property type="project" value="UniProtKB-UniRule"/>
</dbReference>
<evidence type="ECO:0000259" key="7">
    <source>
        <dbReference type="PROSITE" id="PS52029"/>
    </source>
</evidence>
<proteinExistence type="predicted"/>
<evidence type="ECO:0000256" key="3">
    <source>
        <dbReference type="ARBA" id="ARBA00022960"/>
    </source>
</evidence>
<gene>
    <name evidence="8" type="ORF">E4V82_12395</name>
</gene>
<dbReference type="Pfam" id="PF01471">
    <property type="entry name" value="PG_binding_1"/>
    <property type="match status" value="1"/>
</dbReference>
<dbReference type="SUPFAM" id="SSF47090">
    <property type="entry name" value="PGBD-like"/>
    <property type="match status" value="1"/>
</dbReference>
<keyword evidence="3 6" id="KW-0133">Cell shape</keyword>
<name>A0A5N7J2E4_9CLOT</name>
<dbReference type="PANTHER" id="PTHR30582:SF2">
    <property type="entry name" value="L,D-TRANSPEPTIDASE YCIB-RELATED"/>
    <property type="match status" value="1"/>
</dbReference>
<evidence type="ECO:0000256" key="4">
    <source>
        <dbReference type="ARBA" id="ARBA00022984"/>
    </source>
</evidence>
<dbReference type="InterPro" id="IPR005490">
    <property type="entry name" value="LD_TPept_cat_dom"/>
</dbReference>
<sequence>MRSMRNKKTIILGIIGMMVIGASIGYKIKSNAIIKKNSLIVSSSKSKTVHKTKTKAELDSERPDKSIIKASDKGEDVIRIQTRLKKYGYNVVLDGDYGEGVIYAVMDFQQRHNLITSGKATAETIDVLYKTPTKDNMYKPATQSLLSVNDVDVKSTYESKLNSGENTSSTNNYILVDLSQQRVYVFYGSMHNWKLINTFSCGSGKAETPTVTGYFRVGIKGLNFKSGTDAAPVYCKYFTQISGNYLFHSILYDKSGNVIDGNLGAVESHGCIRLALENAKYIYDNIPIGSTIHIK</sequence>
<evidence type="ECO:0000256" key="2">
    <source>
        <dbReference type="ARBA" id="ARBA00022679"/>
    </source>
</evidence>
<dbReference type="InterPro" id="IPR002477">
    <property type="entry name" value="Peptidoglycan-bd-like"/>
</dbReference>
<organism evidence="8 9">
    <name type="scientific">Clostridium estertheticum</name>
    <dbReference type="NCBI Taxonomy" id="238834"/>
    <lineage>
        <taxon>Bacteria</taxon>
        <taxon>Bacillati</taxon>
        <taxon>Bacillota</taxon>
        <taxon>Clostridia</taxon>
        <taxon>Eubacteriales</taxon>
        <taxon>Clostridiaceae</taxon>
        <taxon>Clostridium</taxon>
    </lineage>
</organism>
<dbReference type="Proteomes" id="UP000342249">
    <property type="component" value="Unassembled WGS sequence"/>
</dbReference>
<reference evidence="8 9" key="1">
    <citation type="journal article" date="2019" name="Lett. Appl. Microbiol.">
        <title>A case of 'blown pack' spoilage of vacuum-packaged pork likely associated with Clostridium estertheticum in Canada.</title>
        <authorList>
            <person name="Zhang P."/>
            <person name="Ward P."/>
            <person name="McMullen L.M."/>
            <person name="Yang X."/>
        </authorList>
    </citation>
    <scope>NUCLEOTIDE SEQUENCE [LARGE SCALE GENOMIC DNA]</scope>
    <source>
        <strain evidence="8 9">MA19</strain>
    </source>
</reference>
<dbReference type="GO" id="GO:0018104">
    <property type="term" value="P:peptidoglycan-protein cross-linking"/>
    <property type="evidence" value="ECO:0007669"/>
    <property type="project" value="TreeGrafter"/>
</dbReference>
<dbReference type="Gene3D" id="2.40.440.10">
    <property type="entry name" value="L,D-transpeptidase catalytic domain-like"/>
    <property type="match status" value="1"/>
</dbReference>
<dbReference type="SUPFAM" id="SSF141523">
    <property type="entry name" value="L,D-transpeptidase catalytic domain-like"/>
    <property type="match status" value="1"/>
</dbReference>
<feature type="domain" description="L,D-TPase catalytic" evidence="7">
    <location>
        <begin position="172"/>
        <end position="295"/>
    </location>
</feature>
<dbReference type="CDD" id="cd16913">
    <property type="entry name" value="YkuD_like"/>
    <property type="match status" value="1"/>
</dbReference>